<feature type="domain" description="FZ" evidence="4">
    <location>
        <begin position="43"/>
        <end position="85"/>
    </location>
</feature>
<evidence type="ECO:0000259" key="4">
    <source>
        <dbReference type="PROSITE" id="PS50038"/>
    </source>
</evidence>
<evidence type="ECO:0000313" key="6">
    <source>
        <dbReference type="Proteomes" id="UP000708208"/>
    </source>
</evidence>
<evidence type="ECO:0000313" key="5">
    <source>
        <dbReference type="EMBL" id="CAG7730896.1"/>
    </source>
</evidence>
<gene>
    <name evidence="5" type="ORF">AFUS01_LOCUS19511</name>
</gene>
<name>A0A8J2PBG0_9HEXA</name>
<proteinExistence type="predicted"/>
<sequence length="85" mass="9664">MSSKHFVFWIFYHLCVSLDLTWSHQTFHQGYFQGHFNGIQPTCEPIKIGLCVGVGYNETMMPNMVGHDGQSDADALLQTFTPLIQ</sequence>
<dbReference type="AlphaFoldDB" id="A0A8J2PBG0"/>
<feature type="signal peptide" evidence="3">
    <location>
        <begin position="1"/>
        <end position="23"/>
    </location>
</feature>
<organism evidence="5 6">
    <name type="scientific">Allacma fusca</name>
    <dbReference type="NCBI Taxonomy" id="39272"/>
    <lineage>
        <taxon>Eukaryota</taxon>
        <taxon>Metazoa</taxon>
        <taxon>Ecdysozoa</taxon>
        <taxon>Arthropoda</taxon>
        <taxon>Hexapoda</taxon>
        <taxon>Collembola</taxon>
        <taxon>Symphypleona</taxon>
        <taxon>Sminthuridae</taxon>
        <taxon>Allacma</taxon>
    </lineage>
</organism>
<dbReference type="PROSITE" id="PS50038">
    <property type="entry name" value="FZ"/>
    <property type="match status" value="1"/>
</dbReference>
<dbReference type="EMBL" id="CAJVCH010202206">
    <property type="protein sequence ID" value="CAG7730896.1"/>
    <property type="molecule type" value="Genomic_DNA"/>
</dbReference>
<dbReference type="InterPro" id="IPR020067">
    <property type="entry name" value="Frizzled_dom"/>
</dbReference>
<feature type="chain" id="PRO_5035265371" description="FZ domain-containing protein" evidence="3">
    <location>
        <begin position="24"/>
        <end position="85"/>
    </location>
</feature>
<keyword evidence="1" id="KW-1015">Disulfide bond</keyword>
<keyword evidence="6" id="KW-1185">Reference proteome</keyword>
<evidence type="ECO:0000256" key="1">
    <source>
        <dbReference type="ARBA" id="ARBA00023157"/>
    </source>
</evidence>
<comment type="caution">
    <text evidence="2">Lacks conserved residue(s) required for the propagation of feature annotation.</text>
</comment>
<protein>
    <recommendedName>
        <fullName evidence="4">FZ domain-containing protein</fullName>
    </recommendedName>
</protein>
<dbReference type="OrthoDB" id="5959102at2759"/>
<keyword evidence="3" id="KW-0732">Signal</keyword>
<evidence type="ECO:0000256" key="2">
    <source>
        <dbReference type="PROSITE-ProRule" id="PRU00090"/>
    </source>
</evidence>
<comment type="caution">
    <text evidence="5">The sequence shown here is derived from an EMBL/GenBank/DDBJ whole genome shotgun (WGS) entry which is preliminary data.</text>
</comment>
<dbReference type="Proteomes" id="UP000708208">
    <property type="component" value="Unassembled WGS sequence"/>
</dbReference>
<accession>A0A8J2PBG0</accession>
<reference evidence="5" key="1">
    <citation type="submission" date="2021-06" db="EMBL/GenBank/DDBJ databases">
        <authorList>
            <person name="Hodson N. C."/>
            <person name="Mongue J. A."/>
            <person name="Jaron S. K."/>
        </authorList>
    </citation>
    <scope>NUCLEOTIDE SEQUENCE</scope>
</reference>
<evidence type="ECO:0000256" key="3">
    <source>
        <dbReference type="SAM" id="SignalP"/>
    </source>
</evidence>